<dbReference type="EMBL" id="SGBD01000001">
    <property type="protein sequence ID" value="RZD14800.1"/>
    <property type="molecule type" value="Genomic_DNA"/>
</dbReference>
<dbReference type="NCBIfam" id="TIGR00236">
    <property type="entry name" value="wecB"/>
    <property type="match status" value="1"/>
</dbReference>
<gene>
    <name evidence="6" type="ORF">EVJ47_00495</name>
</gene>
<reference evidence="6 7" key="1">
    <citation type="submission" date="2019-01" db="EMBL/GenBank/DDBJ databases">
        <title>Insights into ecological role of a new deltaproteobacterial order Candidatus Sinidesulfobacterales (Sva0485) by metagenomics and metatranscriptomics.</title>
        <authorList>
            <person name="Tan S."/>
            <person name="Liu J."/>
            <person name="Fang Y."/>
            <person name="Hedlund B.P."/>
            <person name="Lian Z.H."/>
            <person name="Huang L.Y."/>
            <person name="Li J.T."/>
            <person name="Huang L.N."/>
            <person name="Li W.J."/>
            <person name="Jiang H.C."/>
            <person name="Dong H.L."/>
            <person name="Shu W.S."/>
        </authorList>
    </citation>
    <scope>NUCLEOTIDE SEQUENCE [LARGE SCALE GENOMIC DNA]</scope>
    <source>
        <strain evidence="6">AP3</strain>
    </source>
</reference>
<evidence type="ECO:0000256" key="4">
    <source>
        <dbReference type="RuleBase" id="RU003513"/>
    </source>
</evidence>
<comment type="caution">
    <text evidence="6">The sequence shown here is derived from an EMBL/GenBank/DDBJ whole genome shotgun (WGS) entry which is preliminary data.</text>
</comment>
<dbReference type="GO" id="GO:0008761">
    <property type="term" value="F:UDP-N-acetylglucosamine 2-epimerase activity"/>
    <property type="evidence" value="ECO:0007669"/>
    <property type="project" value="UniProtKB-EC"/>
</dbReference>
<evidence type="ECO:0000313" key="7">
    <source>
        <dbReference type="Proteomes" id="UP000320813"/>
    </source>
</evidence>
<proteinExistence type="inferred from homology"/>
<evidence type="ECO:0000256" key="1">
    <source>
        <dbReference type="ARBA" id="ARBA00023235"/>
    </source>
</evidence>
<keyword evidence="1 4" id="KW-0413">Isomerase</keyword>
<dbReference type="SUPFAM" id="SSF53756">
    <property type="entry name" value="UDP-Glycosyltransferase/glycogen phosphorylase"/>
    <property type="match status" value="1"/>
</dbReference>
<dbReference type="InterPro" id="IPR029767">
    <property type="entry name" value="WecB-like"/>
</dbReference>
<evidence type="ECO:0000259" key="5">
    <source>
        <dbReference type="Pfam" id="PF02350"/>
    </source>
</evidence>
<protein>
    <recommendedName>
        <fullName evidence="3">UDP-N-acetylglucosamine 2-epimerase (non-hydrolyzing)</fullName>
        <ecNumber evidence="3">5.1.3.14</ecNumber>
    </recommendedName>
</protein>
<dbReference type="EC" id="5.1.3.14" evidence="3"/>
<organism evidence="6 7">
    <name type="scientific">Candidatus Acidulodesulfobacterium ferriphilum</name>
    <dbReference type="NCBI Taxonomy" id="2597223"/>
    <lineage>
        <taxon>Bacteria</taxon>
        <taxon>Deltaproteobacteria</taxon>
        <taxon>Candidatus Acidulodesulfobacterales</taxon>
        <taxon>Candidatus Acidulodesulfobacterium</taxon>
    </lineage>
</organism>
<dbReference type="InterPro" id="IPR003331">
    <property type="entry name" value="UDP_GlcNAc_Epimerase_2_dom"/>
</dbReference>
<sequence>MPTKLLFILGTRPEAIKLAPLILKSKEDDCFDVKVCITGQHKQMLEQVINFFNIKIDHDFELMKPNQSLFNISADILKAIEPLIENEKPDFIIVQGDTTTAFIGAIAGFYKKIRVIHLEAGLRSHDKYSPFPEEMNRILISQIANYHFAPTKKASDNLFDEGIKDNVYIVGNTAIDALLLGLDLIREKGDKIYKEFFNFLDFSKKIILVTGHRRESFGKGIENICEALKEIAIQRKDIQIVYPVHLNPNVSGPVYDALKNVAGVFLMEPLEYQYLIWLMNKSFLVLTDSGGIQEEAPFLGKPVIVMRDSTERIEAVEAGVSVLSGAHKDIIVEETVDLLDNKLRYRKMGRQVNIYGDGKSSEKIISILKEKHNCILEKSFLKPQHVSLIQRF</sequence>
<evidence type="ECO:0000256" key="2">
    <source>
        <dbReference type="ARBA" id="ARBA00038209"/>
    </source>
</evidence>
<evidence type="ECO:0000256" key="3">
    <source>
        <dbReference type="ARBA" id="ARBA00038858"/>
    </source>
</evidence>
<dbReference type="PANTHER" id="PTHR43174:SF2">
    <property type="entry name" value="UDP-N-ACETYLGLUCOSAMINE 2-EPIMERASE"/>
    <property type="match status" value="1"/>
</dbReference>
<accession>A0A519BBZ5</accession>
<dbReference type="Gene3D" id="3.40.50.2000">
    <property type="entry name" value="Glycogen Phosphorylase B"/>
    <property type="match status" value="2"/>
</dbReference>
<dbReference type="Proteomes" id="UP000320813">
    <property type="component" value="Unassembled WGS sequence"/>
</dbReference>
<dbReference type="AlphaFoldDB" id="A0A519BBZ5"/>
<evidence type="ECO:0000313" key="6">
    <source>
        <dbReference type="EMBL" id="RZD14800.1"/>
    </source>
</evidence>
<dbReference type="Pfam" id="PF02350">
    <property type="entry name" value="Epimerase_2"/>
    <property type="match status" value="1"/>
</dbReference>
<comment type="similarity">
    <text evidence="2 4">Belongs to the UDP-N-acetylglucosamine 2-epimerase family.</text>
</comment>
<feature type="domain" description="UDP-N-acetylglucosamine 2-epimerase" evidence="5">
    <location>
        <begin position="26"/>
        <end position="369"/>
    </location>
</feature>
<dbReference type="PANTHER" id="PTHR43174">
    <property type="entry name" value="UDP-N-ACETYLGLUCOSAMINE 2-EPIMERASE"/>
    <property type="match status" value="1"/>
</dbReference>
<name>A0A519BBZ5_9DELT</name>
<dbReference type="CDD" id="cd03786">
    <property type="entry name" value="GTB_UDP-GlcNAc_2-Epimerase"/>
    <property type="match status" value="1"/>
</dbReference>